<organism evidence="3 4">
    <name type="scientific">Microbacterium keratanolyticum</name>
    <dbReference type="NCBI Taxonomy" id="67574"/>
    <lineage>
        <taxon>Bacteria</taxon>
        <taxon>Bacillati</taxon>
        <taxon>Actinomycetota</taxon>
        <taxon>Actinomycetes</taxon>
        <taxon>Micrococcales</taxon>
        <taxon>Microbacteriaceae</taxon>
        <taxon>Microbacterium</taxon>
    </lineage>
</organism>
<keyword evidence="4" id="KW-1185">Reference proteome</keyword>
<evidence type="ECO:0000256" key="1">
    <source>
        <dbReference type="SAM" id="MobiDB-lite"/>
    </source>
</evidence>
<keyword evidence="2" id="KW-1133">Transmembrane helix</keyword>
<reference evidence="3" key="1">
    <citation type="journal article" date="2014" name="Int. J. Syst. Evol. Microbiol.">
        <title>Complete genome sequence of Corynebacterium casei LMG S-19264T (=DSM 44701T), isolated from a smear-ripened cheese.</title>
        <authorList>
            <consortium name="US DOE Joint Genome Institute (JGI-PGF)"/>
            <person name="Walter F."/>
            <person name="Albersmeier A."/>
            <person name="Kalinowski J."/>
            <person name="Ruckert C."/>
        </authorList>
    </citation>
    <scope>NUCLEOTIDE SEQUENCE</scope>
    <source>
        <strain evidence="3">VKM Ac-1958</strain>
    </source>
</reference>
<evidence type="ECO:0000313" key="4">
    <source>
        <dbReference type="Proteomes" id="UP001142325"/>
    </source>
</evidence>
<feature type="transmembrane region" description="Helical" evidence="2">
    <location>
        <begin position="20"/>
        <end position="40"/>
    </location>
</feature>
<feature type="compositionally biased region" description="Basic and acidic residues" evidence="1">
    <location>
        <begin position="167"/>
        <end position="181"/>
    </location>
</feature>
<evidence type="ECO:0000313" key="3">
    <source>
        <dbReference type="EMBL" id="GLK02815.1"/>
    </source>
</evidence>
<sequence>MNATSTSPVTSTPILRRTLLWSAVATLVLAVVGAILGVTLAGTPGLFSALAGIILAAIFLGITGISILIANRWYGDALYVPIFFGAVLGGWLLKFVLFLVVLFVLRGQDWIHPLVFFIAVVVSILVTLVIDVVVLTRSRLPHVSDVTLPTAEDLAAASAADAAEQPHTIEESEPKKPSLGS</sequence>
<feature type="transmembrane region" description="Helical" evidence="2">
    <location>
        <begin position="110"/>
        <end position="134"/>
    </location>
</feature>
<proteinExistence type="predicted"/>
<dbReference type="Proteomes" id="UP001142325">
    <property type="component" value="Unassembled WGS sequence"/>
</dbReference>
<keyword evidence="2" id="KW-0472">Membrane</keyword>
<reference evidence="3" key="2">
    <citation type="submission" date="2023-01" db="EMBL/GenBank/DDBJ databases">
        <authorList>
            <person name="Sun Q."/>
            <person name="Evtushenko L."/>
        </authorList>
    </citation>
    <scope>NUCLEOTIDE SEQUENCE</scope>
    <source>
        <strain evidence="3">VKM Ac-1958</strain>
    </source>
</reference>
<feature type="transmembrane region" description="Helical" evidence="2">
    <location>
        <begin position="82"/>
        <end position="104"/>
    </location>
</feature>
<dbReference type="RefSeq" id="WP_204937647.1">
    <property type="nucleotide sequence ID" value="NZ_BAAAUM010000002.1"/>
</dbReference>
<dbReference type="AlphaFoldDB" id="A0A9W6HUY0"/>
<accession>A0A9W6HUY0</accession>
<protein>
    <recommendedName>
        <fullName evidence="5">ATP synthase protein I</fullName>
    </recommendedName>
</protein>
<comment type="caution">
    <text evidence="3">The sequence shown here is derived from an EMBL/GenBank/DDBJ whole genome shotgun (WGS) entry which is preliminary data.</text>
</comment>
<feature type="transmembrane region" description="Helical" evidence="2">
    <location>
        <begin position="46"/>
        <end position="70"/>
    </location>
</feature>
<dbReference type="EMBL" id="BSET01000002">
    <property type="protein sequence ID" value="GLK02815.1"/>
    <property type="molecule type" value="Genomic_DNA"/>
</dbReference>
<feature type="region of interest" description="Disordered" evidence="1">
    <location>
        <begin position="157"/>
        <end position="181"/>
    </location>
</feature>
<name>A0A9W6HUY0_9MICO</name>
<evidence type="ECO:0000256" key="2">
    <source>
        <dbReference type="SAM" id="Phobius"/>
    </source>
</evidence>
<gene>
    <name evidence="3" type="ORF">GCM10017596_25300</name>
</gene>
<keyword evidence="2" id="KW-0812">Transmembrane</keyword>
<evidence type="ECO:0008006" key="5">
    <source>
        <dbReference type="Google" id="ProtNLM"/>
    </source>
</evidence>